<keyword evidence="4" id="KW-1185">Reference proteome</keyword>
<evidence type="ECO:0000313" key="4">
    <source>
        <dbReference type="Proteomes" id="UP000009286"/>
    </source>
</evidence>
<dbReference type="InterPro" id="IPR038765">
    <property type="entry name" value="Papain-like_cys_pep_sf"/>
</dbReference>
<feature type="signal peptide" evidence="1">
    <location>
        <begin position="1"/>
        <end position="22"/>
    </location>
</feature>
<feature type="domain" description="Peptidase C51" evidence="2">
    <location>
        <begin position="38"/>
        <end position="162"/>
    </location>
</feature>
<gene>
    <name evidence="3" type="ordered locus">MICA_2013</name>
</gene>
<evidence type="ECO:0000256" key="1">
    <source>
        <dbReference type="SAM" id="SignalP"/>
    </source>
</evidence>
<dbReference type="Proteomes" id="UP000009286">
    <property type="component" value="Chromosome"/>
</dbReference>
<dbReference type="AlphaFoldDB" id="G2KPV3"/>
<dbReference type="Gene3D" id="3.90.1720.10">
    <property type="entry name" value="endopeptidase domain like (from Nostoc punctiforme)"/>
    <property type="match status" value="1"/>
</dbReference>
<accession>G2KPV3</accession>
<sequence>MRPVIFIIPALMLLSACTTTRSAPPAAKWSYRDATPQTATTADIAPAPAPMASYSMLRKPEQCVPYARRVSGIDLFGDAHSWWNKAAAQNYPRGQRPAPGAVLVLPRTKKMTHGHVAVVKDVIDSRNINVTHTNWGNNRETRRALYHSMRVQDISTNNDWSRVRFWNAHDNVFGFPYAANGFIYHPTRLASGQ</sequence>
<dbReference type="EMBL" id="CP002382">
    <property type="protein sequence ID" value="AEP10321.1"/>
    <property type="molecule type" value="Genomic_DNA"/>
</dbReference>
<organism evidence="3 4">
    <name type="scientific">Micavibrio aeruginosavorus (strain ARL-13)</name>
    <dbReference type="NCBI Taxonomy" id="856793"/>
    <lineage>
        <taxon>Bacteria</taxon>
        <taxon>Pseudomonadati</taxon>
        <taxon>Bdellovibrionota</taxon>
        <taxon>Bdellovibrionia</taxon>
        <taxon>Bdellovibrionales</taxon>
        <taxon>Pseudobdellovibrionaceae</taxon>
        <taxon>Micavibrio</taxon>
    </lineage>
</organism>
<dbReference type="SUPFAM" id="SSF54001">
    <property type="entry name" value="Cysteine proteinases"/>
    <property type="match status" value="1"/>
</dbReference>
<dbReference type="InterPro" id="IPR007921">
    <property type="entry name" value="CHAP_dom"/>
</dbReference>
<dbReference type="PROSITE" id="PS50911">
    <property type="entry name" value="CHAP"/>
    <property type="match status" value="1"/>
</dbReference>
<protein>
    <submittedName>
        <fullName evidence="3">CHAP domain protein</fullName>
    </submittedName>
</protein>
<dbReference type="eggNOG" id="COG3942">
    <property type="taxonomic scope" value="Bacteria"/>
</dbReference>
<dbReference type="Pfam" id="PF05257">
    <property type="entry name" value="CHAP"/>
    <property type="match status" value="1"/>
</dbReference>
<dbReference type="KEGG" id="mai:MICA_2013"/>
<dbReference type="PROSITE" id="PS51257">
    <property type="entry name" value="PROKAR_LIPOPROTEIN"/>
    <property type="match status" value="1"/>
</dbReference>
<dbReference type="STRING" id="856793.MICA_2013"/>
<dbReference type="HOGENOM" id="CLU_104965_1_1_5"/>
<name>G2KPV3_MICAA</name>
<feature type="chain" id="PRO_5003432155" evidence="1">
    <location>
        <begin position="23"/>
        <end position="193"/>
    </location>
</feature>
<proteinExistence type="predicted"/>
<evidence type="ECO:0000313" key="3">
    <source>
        <dbReference type="EMBL" id="AEP10321.1"/>
    </source>
</evidence>
<keyword evidence="1" id="KW-0732">Signal</keyword>
<reference evidence="3 4" key="1">
    <citation type="journal article" date="2011" name="BMC Genomics">
        <title>Genomic insights into an obligate epibiotic bacterial predator: Micavibrio aeruginosavorus ARL-13.</title>
        <authorList>
            <person name="Wang Z."/>
            <person name="Kadouri D."/>
            <person name="Wu M."/>
        </authorList>
    </citation>
    <scope>NUCLEOTIDE SEQUENCE [LARGE SCALE GENOMIC DNA]</scope>
    <source>
        <strain evidence="3 4">ARL-13</strain>
    </source>
</reference>
<dbReference type="RefSeq" id="WP_014103544.1">
    <property type="nucleotide sequence ID" value="NC_016026.1"/>
</dbReference>
<evidence type="ECO:0000259" key="2">
    <source>
        <dbReference type="PROSITE" id="PS50911"/>
    </source>
</evidence>